<evidence type="ECO:0000256" key="8">
    <source>
        <dbReference type="HAMAP-Rule" id="MF_00316"/>
    </source>
</evidence>
<dbReference type="InterPro" id="IPR029044">
    <property type="entry name" value="Nucleotide-diphossugar_trans"/>
</dbReference>
<name>A0ABY5VI84_9FIRM</name>
<keyword evidence="7 8" id="KW-0501">Molybdenum cofactor biosynthesis</keyword>
<keyword evidence="5 8" id="KW-0460">Magnesium</keyword>
<dbReference type="GO" id="GO:0016779">
    <property type="term" value="F:nucleotidyltransferase activity"/>
    <property type="evidence" value="ECO:0007669"/>
    <property type="project" value="UniProtKB-KW"/>
</dbReference>
<dbReference type="EC" id="2.7.7.77" evidence="8"/>
<dbReference type="CDD" id="cd02503">
    <property type="entry name" value="MobA"/>
    <property type="match status" value="1"/>
</dbReference>
<evidence type="ECO:0000256" key="3">
    <source>
        <dbReference type="ARBA" id="ARBA00022723"/>
    </source>
</evidence>
<feature type="binding site" evidence="8">
    <location>
        <position position="66"/>
    </location>
    <ligand>
        <name>GTP</name>
        <dbReference type="ChEBI" id="CHEBI:37565"/>
    </ligand>
</feature>
<feature type="binding site" evidence="8">
    <location>
        <position position="95"/>
    </location>
    <ligand>
        <name>GTP</name>
        <dbReference type="ChEBI" id="CHEBI:37565"/>
    </ligand>
</feature>
<evidence type="ECO:0000256" key="4">
    <source>
        <dbReference type="ARBA" id="ARBA00022741"/>
    </source>
</evidence>
<organism evidence="10 11">
    <name type="scientific">Ruminococcus gauvreauii</name>
    <dbReference type="NCBI Taxonomy" id="438033"/>
    <lineage>
        <taxon>Bacteria</taxon>
        <taxon>Bacillati</taxon>
        <taxon>Bacillota</taxon>
        <taxon>Clostridia</taxon>
        <taxon>Eubacteriales</taxon>
        <taxon>Oscillospiraceae</taxon>
        <taxon>Ruminococcus</taxon>
    </lineage>
</organism>
<feature type="domain" description="MobA-like NTP transferase" evidence="9">
    <location>
        <begin position="9"/>
        <end position="158"/>
    </location>
</feature>
<comment type="cofactor">
    <cofactor evidence="8">
        <name>Mg(2+)</name>
        <dbReference type="ChEBI" id="CHEBI:18420"/>
    </cofactor>
</comment>
<proteinExistence type="inferred from homology"/>
<dbReference type="Proteomes" id="UP001060164">
    <property type="component" value="Chromosome"/>
</dbReference>
<comment type="similarity">
    <text evidence="8">Belongs to the MobA family.</text>
</comment>
<reference evidence="10" key="1">
    <citation type="journal article" date="2022" name="Cell">
        <title>Design, construction, and in vivo augmentation of a complex gut microbiome.</title>
        <authorList>
            <person name="Cheng A.G."/>
            <person name="Ho P.Y."/>
            <person name="Aranda-Diaz A."/>
            <person name="Jain S."/>
            <person name="Yu F.B."/>
            <person name="Meng X."/>
            <person name="Wang M."/>
            <person name="Iakiviak M."/>
            <person name="Nagashima K."/>
            <person name="Zhao A."/>
            <person name="Murugkar P."/>
            <person name="Patil A."/>
            <person name="Atabakhsh K."/>
            <person name="Weakley A."/>
            <person name="Yan J."/>
            <person name="Brumbaugh A.R."/>
            <person name="Higginbottom S."/>
            <person name="Dimas A."/>
            <person name="Shiver A.L."/>
            <person name="Deutschbauer A."/>
            <person name="Neff N."/>
            <person name="Sonnenburg J.L."/>
            <person name="Huang K.C."/>
            <person name="Fischbach M.A."/>
        </authorList>
    </citation>
    <scope>NUCLEOTIDE SEQUENCE</scope>
    <source>
        <strain evidence="10">DSM 19829</strain>
    </source>
</reference>
<feature type="binding site" evidence="8">
    <location>
        <begin position="10"/>
        <end position="12"/>
    </location>
    <ligand>
        <name>GTP</name>
        <dbReference type="ChEBI" id="CHEBI:37565"/>
    </ligand>
</feature>
<dbReference type="PANTHER" id="PTHR19136:SF81">
    <property type="entry name" value="MOLYBDENUM COFACTOR GUANYLYLTRANSFERASE"/>
    <property type="match status" value="1"/>
</dbReference>
<keyword evidence="3 8" id="KW-0479">Metal-binding</keyword>
<accession>A0ABY5VI84</accession>
<dbReference type="SUPFAM" id="SSF53448">
    <property type="entry name" value="Nucleotide-diphospho-sugar transferases"/>
    <property type="match status" value="1"/>
</dbReference>
<dbReference type="InterPro" id="IPR025877">
    <property type="entry name" value="MobA-like_NTP_Trfase"/>
</dbReference>
<dbReference type="RefSeq" id="WP_028528966.1">
    <property type="nucleotide sequence ID" value="NZ_CABLBR010000017.1"/>
</dbReference>
<dbReference type="InterPro" id="IPR013482">
    <property type="entry name" value="Molybde_CF_guanTrfase"/>
</dbReference>
<feature type="binding site" evidence="8">
    <location>
        <position position="95"/>
    </location>
    <ligand>
        <name>Mg(2+)</name>
        <dbReference type="ChEBI" id="CHEBI:18420"/>
    </ligand>
</feature>
<dbReference type="PANTHER" id="PTHR19136">
    <property type="entry name" value="MOLYBDENUM COFACTOR GUANYLYLTRANSFERASE"/>
    <property type="match status" value="1"/>
</dbReference>
<dbReference type="EMBL" id="CP102290">
    <property type="protein sequence ID" value="UWP59753.1"/>
    <property type="molecule type" value="Genomic_DNA"/>
</dbReference>
<protein>
    <recommendedName>
        <fullName evidence="8">Probable molybdenum cofactor guanylyltransferase</fullName>
        <shortName evidence="8">MoCo guanylyltransferase</shortName>
        <ecNumber evidence="8">2.7.7.77</ecNumber>
    </recommendedName>
    <alternativeName>
        <fullName evidence="8">GTP:molybdopterin guanylyltransferase</fullName>
    </alternativeName>
    <alternativeName>
        <fullName evidence="8">Mo-MPT guanylyltransferase</fullName>
    </alternativeName>
    <alternativeName>
        <fullName evidence="8">Molybdopterin guanylyltransferase</fullName>
    </alternativeName>
    <alternativeName>
        <fullName evidence="8">Molybdopterin-guanine dinucleotide synthase</fullName>
        <shortName evidence="8">MGD synthase</shortName>
    </alternativeName>
</protein>
<sequence length="196" mass="22322">MQIPVSAGILAGGKSSRMGKNKAYLEIKAESFLNHTIRICSCYDDIWISVDDPKKYPDLPYPAAADEKLGYGPVEGIYQLLSHVKHPYCLILATDMPLLEQELLKALEQRLTGREDCLILREAGRIHPLCGIYKKTVIPVLEQMREQEIHKIRPLFEQVKTTYIDLEELGFSAAMVENVNTCQEYEALRERSKVIQ</sequence>
<keyword evidence="6 8" id="KW-0342">GTP-binding</keyword>
<comment type="catalytic activity">
    <reaction evidence="8">
        <text>Mo-molybdopterin + GTP + H(+) = Mo-molybdopterin guanine dinucleotide + diphosphate</text>
        <dbReference type="Rhea" id="RHEA:34243"/>
        <dbReference type="ChEBI" id="CHEBI:15378"/>
        <dbReference type="ChEBI" id="CHEBI:33019"/>
        <dbReference type="ChEBI" id="CHEBI:37565"/>
        <dbReference type="ChEBI" id="CHEBI:71302"/>
        <dbReference type="ChEBI" id="CHEBI:71310"/>
        <dbReference type="EC" id="2.7.7.77"/>
    </reaction>
</comment>
<comment type="subcellular location">
    <subcellularLocation>
        <location evidence="8">Cytoplasm</location>
    </subcellularLocation>
</comment>
<comment type="domain">
    <text evidence="8">The N-terminal domain determines nucleotide recognition and specific binding, while the C-terminal domain determines the specific binding to the target protein.</text>
</comment>
<dbReference type="HAMAP" id="MF_00316">
    <property type="entry name" value="MobA"/>
    <property type="match status" value="1"/>
</dbReference>
<evidence type="ECO:0000313" key="11">
    <source>
        <dbReference type="Proteomes" id="UP001060164"/>
    </source>
</evidence>
<evidence type="ECO:0000256" key="6">
    <source>
        <dbReference type="ARBA" id="ARBA00023134"/>
    </source>
</evidence>
<evidence type="ECO:0000259" key="9">
    <source>
        <dbReference type="Pfam" id="PF12804"/>
    </source>
</evidence>
<evidence type="ECO:0000256" key="1">
    <source>
        <dbReference type="ARBA" id="ARBA00022490"/>
    </source>
</evidence>
<evidence type="ECO:0000256" key="5">
    <source>
        <dbReference type="ARBA" id="ARBA00022842"/>
    </source>
</evidence>
<keyword evidence="10" id="KW-0548">Nucleotidyltransferase</keyword>
<keyword evidence="4 8" id="KW-0547">Nucleotide-binding</keyword>
<comment type="function">
    <text evidence="8">Transfers a GMP moiety from GTP to Mo-molybdopterin (Mo-MPT) cofactor (Moco or molybdenum cofactor) to form Mo-molybdopterin guanine dinucleotide (Mo-MGD) cofactor.</text>
</comment>
<evidence type="ECO:0000256" key="7">
    <source>
        <dbReference type="ARBA" id="ARBA00023150"/>
    </source>
</evidence>
<evidence type="ECO:0000256" key="2">
    <source>
        <dbReference type="ARBA" id="ARBA00022679"/>
    </source>
</evidence>
<dbReference type="Gene3D" id="3.90.550.10">
    <property type="entry name" value="Spore Coat Polysaccharide Biosynthesis Protein SpsA, Chain A"/>
    <property type="match status" value="1"/>
</dbReference>
<keyword evidence="1 8" id="KW-0963">Cytoplasm</keyword>
<evidence type="ECO:0000313" key="10">
    <source>
        <dbReference type="EMBL" id="UWP59753.1"/>
    </source>
</evidence>
<keyword evidence="2 8" id="KW-0808">Transferase</keyword>
<feature type="binding site" evidence="8">
    <location>
        <position position="22"/>
    </location>
    <ligand>
        <name>GTP</name>
        <dbReference type="ChEBI" id="CHEBI:37565"/>
    </ligand>
</feature>
<comment type="caution">
    <text evidence="8">Lacks conserved residue(s) required for the propagation of feature annotation.</text>
</comment>
<dbReference type="Pfam" id="PF12804">
    <property type="entry name" value="NTP_transf_3"/>
    <property type="match status" value="1"/>
</dbReference>
<keyword evidence="11" id="KW-1185">Reference proteome</keyword>
<gene>
    <name evidence="8" type="primary">mobA</name>
    <name evidence="10" type="ORF">NQ502_01440</name>
</gene>